<comment type="similarity">
    <text evidence="1">Belongs to the glycosyl hydrolase 43 family.</text>
</comment>
<accession>A0ABR3UBE4</accession>
<dbReference type="Gene3D" id="2.115.10.20">
    <property type="entry name" value="Glycosyl hydrolase domain, family 43"/>
    <property type="match status" value="1"/>
</dbReference>
<protein>
    <recommendedName>
        <fullName evidence="5">Beta-xylosidase C-terminal Concanavalin A-like domain-containing protein</fullName>
    </recommendedName>
</protein>
<keyword evidence="3" id="KW-0326">Glycosidase</keyword>
<evidence type="ECO:0000256" key="4">
    <source>
        <dbReference type="SAM" id="SignalP"/>
    </source>
</evidence>
<dbReference type="EMBL" id="JBHGVX010000007">
    <property type="protein sequence ID" value="KAL1793822.1"/>
    <property type="molecule type" value="Genomic_DNA"/>
</dbReference>
<evidence type="ECO:0000313" key="7">
    <source>
        <dbReference type="Proteomes" id="UP001578633"/>
    </source>
</evidence>
<feature type="chain" id="PRO_5047325794" description="Beta-xylosidase C-terminal Concanavalin A-like domain-containing protein" evidence="4">
    <location>
        <begin position="21"/>
        <end position="625"/>
    </location>
</feature>
<sequence>MVFFGLRLIVPALLSSGLQASSILPYINPVLPGWHSDPSCVFVAELENTFFCTTSSFMAFPGNPIYASQDLVSWKLASNALSRVEQLPEIRTATNSYFAGGGMFANTLRYHQRRFYLISSWINTDNGGPRFVMNTAVDPFEDASWTDMMFIQTPGASTIDPDIFFDDDGSVVVAFSGSPIQASYLDIATGNMSEPWALWNGTGGANAEGPHILKKDDYYYLLIAEGGTQLEHAATVARSRTLNGTWEASPHNPLVSSKGTNNYFQIVGHADLFHDANGNWWGVALSTRGGPALYNESVFPMGRETVLYPVSWPTGGWPIADQVHGIMGGPLPRPMQRRPIRGIGPAVGEAEVVEFEPGSTISRHWVSWRAPYNNASFEISPTGHPNALQLMSSRANLTGDLVFNATREGLTALFRRQEHTFFNYSVDLHLGFGQVAGDELGVSNFLNQEQHVDLGIVYLERKKGQLEPHFRFRTRSVRAPMPSETVLPVPHAWLQHPIRIGVSPRNESHFEFVASSTNEAEEEVVLIEYTTALIAGDGASSGGLLGVYATTNGGNHTFHGYLSNWRYIPIGQKIDYNVVLASNQVHCSNMERGDSSQVLSRCHWLCHDGESSESFNTREITSSPP</sequence>
<keyword evidence="4" id="KW-0732">Signal</keyword>
<organism evidence="6 7">
    <name type="scientific">Alternaria dauci</name>
    <dbReference type="NCBI Taxonomy" id="48095"/>
    <lineage>
        <taxon>Eukaryota</taxon>
        <taxon>Fungi</taxon>
        <taxon>Dikarya</taxon>
        <taxon>Ascomycota</taxon>
        <taxon>Pezizomycotina</taxon>
        <taxon>Dothideomycetes</taxon>
        <taxon>Pleosporomycetidae</taxon>
        <taxon>Pleosporales</taxon>
        <taxon>Pleosporineae</taxon>
        <taxon>Pleosporaceae</taxon>
        <taxon>Alternaria</taxon>
        <taxon>Alternaria sect. Porri</taxon>
    </lineage>
</organism>
<feature type="domain" description="Beta-xylosidase C-terminal Concanavalin A-like" evidence="5">
    <location>
        <begin position="354"/>
        <end position="559"/>
    </location>
</feature>
<dbReference type="SUPFAM" id="SSF49899">
    <property type="entry name" value="Concanavalin A-like lectins/glucanases"/>
    <property type="match status" value="1"/>
</dbReference>
<proteinExistence type="inferred from homology"/>
<evidence type="ECO:0000313" key="6">
    <source>
        <dbReference type="EMBL" id="KAL1793822.1"/>
    </source>
</evidence>
<dbReference type="PANTHER" id="PTHR42812:SF17">
    <property type="entry name" value="BETA-XYLOSIDASE C-TERMINAL CONCANAVALIN A-LIKE DOMAIN-CONTAINING PROTEIN-RELATED"/>
    <property type="match status" value="1"/>
</dbReference>
<evidence type="ECO:0000256" key="1">
    <source>
        <dbReference type="ARBA" id="ARBA00009865"/>
    </source>
</evidence>
<keyword evidence="2" id="KW-0378">Hydrolase</keyword>
<dbReference type="RefSeq" id="XP_069304406.1">
    <property type="nucleotide sequence ID" value="XM_069453587.1"/>
</dbReference>
<dbReference type="CDD" id="cd18833">
    <property type="entry name" value="GH43_PcXyl-like"/>
    <property type="match status" value="1"/>
</dbReference>
<feature type="signal peptide" evidence="4">
    <location>
        <begin position="1"/>
        <end position="20"/>
    </location>
</feature>
<name>A0ABR3UBE4_9PLEO</name>
<dbReference type="Pfam" id="PF04616">
    <property type="entry name" value="Glyco_hydro_43"/>
    <property type="match status" value="1"/>
</dbReference>
<dbReference type="Gene3D" id="2.60.120.200">
    <property type="match status" value="1"/>
</dbReference>
<dbReference type="InterPro" id="IPR006710">
    <property type="entry name" value="Glyco_hydro_43"/>
</dbReference>
<reference evidence="6 7" key="1">
    <citation type="submission" date="2024-09" db="EMBL/GenBank/DDBJ databases">
        <title>T2T genomes of carrot and Alternaria dauci and their utility for understanding host-pathogen interaction during carrot leaf blight disease.</title>
        <authorList>
            <person name="Liu W."/>
            <person name="Xu S."/>
            <person name="Ou C."/>
            <person name="Liu X."/>
            <person name="Zhuang F."/>
            <person name="Deng X.W."/>
        </authorList>
    </citation>
    <scope>NUCLEOTIDE SEQUENCE [LARGE SCALE GENOMIC DNA]</scope>
    <source>
        <strain evidence="6 7">A2016</strain>
    </source>
</reference>
<dbReference type="InterPro" id="IPR041542">
    <property type="entry name" value="GH43_C2"/>
</dbReference>
<dbReference type="InterPro" id="IPR051795">
    <property type="entry name" value="Glycosyl_Hydrlase_43"/>
</dbReference>
<dbReference type="SUPFAM" id="SSF75005">
    <property type="entry name" value="Arabinanase/levansucrase/invertase"/>
    <property type="match status" value="1"/>
</dbReference>
<evidence type="ECO:0000256" key="2">
    <source>
        <dbReference type="ARBA" id="ARBA00022801"/>
    </source>
</evidence>
<dbReference type="InterPro" id="IPR013320">
    <property type="entry name" value="ConA-like_dom_sf"/>
</dbReference>
<dbReference type="Proteomes" id="UP001578633">
    <property type="component" value="Chromosome 7"/>
</dbReference>
<keyword evidence="7" id="KW-1185">Reference proteome</keyword>
<dbReference type="PANTHER" id="PTHR42812">
    <property type="entry name" value="BETA-XYLOSIDASE"/>
    <property type="match status" value="1"/>
</dbReference>
<dbReference type="Pfam" id="PF17851">
    <property type="entry name" value="GH43_C2"/>
    <property type="match status" value="1"/>
</dbReference>
<comment type="caution">
    <text evidence="6">The sequence shown here is derived from an EMBL/GenBank/DDBJ whole genome shotgun (WGS) entry which is preliminary data.</text>
</comment>
<evidence type="ECO:0000256" key="3">
    <source>
        <dbReference type="ARBA" id="ARBA00023295"/>
    </source>
</evidence>
<dbReference type="InterPro" id="IPR023296">
    <property type="entry name" value="Glyco_hydro_beta-prop_sf"/>
</dbReference>
<evidence type="ECO:0000259" key="5">
    <source>
        <dbReference type="Pfam" id="PF17851"/>
    </source>
</evidence>
<gene>
    <name evidence="6" type="ORF">ACET3X_007243</name>
</gene>
<dbReference type="GeneID" id="96087565"/>